<name>B4HUY6_DROSE</name>
<dbReference type="EMBL" id="CH480817">
    <property type="protein sequence ID" value="EDW50757.1"/>
    <property type="molecule type" value="Genomic_DNA"/>
</dbReference>
<accession>B4HUY6</accession>
<evidence type="ECO:0000313" key="2">
    <source>
        <dbReference type="EMBL" id="EDW50757.1"/>
    </source>
</evidence>
<protein>
    <submittedName>
        <fullName evidence="2">GM14802</fullName>
    </submittedName>
</protein>
<proteinExistence type="predicted"/>
<sequence>MVGVADEDEDELWVGTVGGLCPRASILRQPLITAPPPPSRTNAIIDCQSLKATTNQTTSDKCLINSLLLPPENNDAIALSQSYVAIWLWQQTQTRPDPSLCHPDSSTASSTSTSTSQNPKVSIQLPVRAPESFATCFITVAA</sequence>
<dbReference type="HOGENOM" id="CLU_1817814_0_0_1"/>
<feature type="compositionally biased region" description="Low complexity" evidence="1">
    <location>
        <begin position="105"/>
        <end position="116"/>
    </location>
</feature>
<dbReference type="Proteomes" id="UP000001292">
    <property type="component" value="Unassembled WGS sequence"/>
</dbReference>
<keyword evidence="3" id="KW-1185">Reference proteome</keyword>
<organism evidence="3">
    <name type="scientific">Drosophila sechellia</name>
    <name type="common">Fruit fly</name>
    <dbReference type="NCBI Taxonomy" id="7238"/>
    <lineage>
        <taxon>Eukaryota</taxon>
        <taxon>Metazoa</taxon>
        <taxon>Ecdysozoa</taxon>
        <taxon>Arthropoda</taxon>
        <taxon>Hexapoda</taxon>
        <taxon>Insecta</taxon>
        <taxon>Pterygota</taxon>
        <taxon>Neoptera</taxon>
        <taxon>Endopterygota</taxon>
        <taxon>Diptera</taxon>
        <taxon>Brachycera</taxon>
        <taxon>Muscomorpha</taxon>
        <taxon>Ephydroidea</taxon>
        <taxon>Drosophilidae</taxon>
        <taxon>Drosophila</taxon>
        <taxon>Sophophora</taxon>
    </lineage>
</organism>
<dbReference type="AlphaFoldDB" id="B4HUY6"/>
<reference evidence="2 3" key="1">
    <citation type="journal article" date="2007" name="Nature">
        <title>Evolution of genes and genomes on the Drosophila phylogeny.</title>
        <authorList>
            <consortium name="Drosophila 12 Genomes Consortium"/>
            <person name="Clark A.G."/>
            <person name="Eisen M.B."/>
            <person name="Smith D.R."/>
            <person name="Bergman C.M."/>
            <person name="Oliver B."/>
            <person name="Markow T.A."/>
            <person name="Kaufman T.C."/>
            <person name="Kellis M."/>
            <person name="Gelbart W."/>
            <person name="Iyer V.N."/>
            <person name="Pollard D.A."/>
            <person name="Sackton T.B."/>
            <person name="Larracuente A.M."/>
            <person name="Singh N.D."/>
            <person name="Abad J.P."/>
            <person name="Abt D.N."/>
            <person name="Adryan B."/>
            <person name="Aguade M."/>
            <person name="Akashi H."/>
            <person name="Anderson W.W."/>
            <person name="Aquadro C.F."/>
            <person name="Ardell D.H."/>
            <person name="Arguello R."/>
            <person name="Artieri C.G."/>
            <person name="Barbash D.A."/>
            <person name="Barker D."/>
            <person name="Barsanti P."/>
            <person name="Batterham P."/>
            <person name="Batzoglou S."/>
            <person name="Begun D."/>
            <person name="Bhutkar A."/>
            <person name="Blanco E."/>
            <person name="Bosak S.A."/>
            <person name="Bradley R.K."/>
            <person name="Brand A.D."/>
            <person name="Brent M.R."/>
            <person name="Brooks A.N."/>
            <person name="Brown R.H."/>
            <person name="Butlin R.K."/>
            <person name="Caggese C."/>
            <person name="Calvi B.R."/>
            <person name="Bernardo de Carvalho A."/>
            <person name="Caspi A."/>
            <person name="Castrezana S."/>
            <person name="Celniker S.E."/>
            <person name="Chang J.L."/>
            <person name="Chapple C."/>
            <person name="Chatterji S."/>
            <person name="Chinwalla A."/>
            <person name="Civetta A."/>
            <person name="Clifton S.W."/>
            <person name="Comeron J.M."/>
            <person name="Costello J.C."/>
            <person name="Coyne J.A."/>
            <person name="Daub J."/>
            <person name="David R.G."/>
            <person name="Delcher A.L."/>
            <person name="Delehaunty K."/>
            <person name="Do C.B."/>
            <person name="Ebling H."/>
            <person name="Edwards K."/>
            <person name="Eickbush T."/>
            <person name="Evans J.D."/>
            <person name="Filipski A."/>
            <person name="Findeiss S."/>
            <person name="Freyhult E."/>
            <person name="Fulton L."/>
            <person name="Fulton R."/>
            <person name="Garcia A.C."/>
            <person name="Gardiner A."/>
            <person name="Garfield D.A."/>
            <person name="Garvin B.E."/>
            <person name="Gibson G."/>
            <person name="Gilbert D."/>
            <person name="Gnerre S."/>
            <person name="Godfrey J."/>
            <person name="Good R."/>
            <person name="Gotea V."/>
            <person name="Gravely B."/>
            <person name="Greenberg A.J."/>
            <person name="Griffiths-Jones S."/>
            <person name="Gross S."/>
            <person name="Guigo R."/>
            <person name="Gustafson E.A."/>
            <person name="Haerty W."/>
            <person name="Hahn M.W."/>
            <person name="Halligan D.L."/>
            <person name="Halpern A.L."/>
            <person name="Halter G.M."/>
            <person name="Han M.V."/>
            <person name="Heger A."/>
            <person name="Hillier L."/>
            <person name="Hinrichs A.S."/>
            <person name="Holmes I."/>
            <person name="Hoskins R.A."/>
            <person name="Hubisz M.J."/>
            <person name="Hultmark D."/>
            <person name="Huntley M.A."/>
            <person name="Jaffe D.B."/>
            <person name="Jagadeeshan S."/>
            <person name="Jeck W.R."/>
            <person name="Johnson J."/>
            <person name="Jones C.D."/>
            <person name="Jordan W.C."/>
            <person name="Karpen G.H."/>
            <person name="Kataoka E."/>
            <person name="Keightley P.D."/>
            <person name="Kheradpour P."/>
            <person name="Kirkness E.F."/>
            <person name="Koerich L.B."/>
            <person name="Kristiansen K."/>
            <person name="Kudrna D."/>
            <person name="Kulathinal R.J."/>
            <person name="Kumar S."/>
            <person name="Kwok R."/>
            <person name="Lander E."/>
            <person name="Langley C.H."/>
            <person name="Lapoint R."/>
            <person name="Lazzaro B.P."/>
            <person name="Lee S.J."/>
            <person name="Levesque L."/>
            <person name="Li R."/>
            <person name="Lin C.F."/>
            <person name="Lin M.F."/>
            <person name="Lindblad-Toh K."/>
            <person name="Llopart A."/>
            <person name="Long M."/>
            <person name="Low L."/>
            <person name="Lozovsky E."/>
            <person name="Lu J."/>
            <person name="Luo M."/>
            <person name="Machado C.A."/>
            <person name="Makalowski W."/>
            <person name="Marzo M."/>
            <person name="Matsuda M."/>
            <person name="Matzkin L."/>
            <person name="McAllister B."/>
            <person name="McBride C.S."/>
            <person name="McKernan B."/>
            <person name="McKernan K."/>
            <person name="Mendez-Lago M."/>
            <person name="Minx P."/>
            <person name="Mollenhauer M.U."/>
            <person name="Montooth K."/>
            <person name="Mount S.M."/>
            <person name="Mu X."/>
            <person name="Myers E."/>
            <person name="Negre B."/>
            <person name="Newfeld S."/>
            <person name="Nielsen R."/>
            <person name="Noor M.A."/>
            <person name="O'Grady P."/>
            <person name="Pachter L."/>
            <person name="Papaceit M."/>
            <person name="Parisi M.J."/>
            <person name="Parisi M."/>
            <person name="Parts L."/>
            <person name="Pedersen J.S."/>
            <person name="Pesole G."/>
            <person name="Phillippy A.M."/>
            <person name="Ponting C.P."/>
            <person name="Pop M."/>
            <person name="Porcelli D."/>
            <person name="Powell J.R."/>
            <person name="Prohaska S."/>
            <person name="Pruitt K."/>
            <person name="Puig M."/>
            <person name="Quesneville H."/>
            <person name="Ram K.R."/>
            <person name="Rand D."/>
            <person name="Rasmussen M.D."/>
            <person name="Reed L.K."/>
            <person name="Reenan R."/>
            <person name="Reily A."/>
            <person name="Remington K.A."/>
            <person name="Rieger T.T."/>
            <person name="Ritchie M.G."/>
            <person name="Robin C."/>
            <person name="Rogers Y.H."/>
            <person name="Rohde C."/>
            <person name="Rozas J."/>
            <person name="Rubenfield M.J."/>
            <person name="Ruiz A."/>
            <person name="Russo S."/>
            <person name="Salzberg S.L."/>
            <person name="Sanchez-Gracia A."/>
            <person name="Saranga D.J."/>
            <person name="Sato H."/>
            <person name="Schaeffer S.W."/>
            <person name="Schatz M.C."/>
            <person name="Schlenke T."/>
            <person name="Schwartz R."/>
            <person name="Segarra C."/>
            <person name="Singh R.S."/>
            <person name="Sirot L."/>
            <person name="Sirota M."/>
            <person name="Sisneros N.B."/>
            <person name="Smith C.D."/>
            <person name="Smith T.F."/>
            <person name="Spieth J."/>
            <person name="Stage D.E."/>
            <person name="Stark A."/>
            <person name="Stephan W."/>
            <person name="Strausberg R.L."/>
            <person name="Strempel S."/>
            <person name="Sturgill D."/>
            <person name="Sutton G."/>
            <person name="Sutton G.G."/>
            <person name="Tao W."/>
            <person name="Teichmann S."/>
            <person name="Tobari Y.N."/>
            <person name="Tomimura Y."/>
            <person name="Tsolas J.M."/>
            <person name="Valente V.L."/>
            <person name="Venter E."/>
            <person name="Venter J.C."/>
            <person name="Vicario S."/>
            <person name="Vieira F.G."/>
            <person name="Vilella A.J."/>
            <person name="Villasante A."/>
            <person name="Walenz B."/>
            <person name="Wang J."/>
            <person name="Wasserman M."/>
            <person name="Watts T."/>
            <person name="Wilson D."/>
            <person name="Wilson R.K."/>
            <person name="Wing R.A."/>
            <person name="Wolfner M.F."/>
            <person name="Wong A."/>
            <person name="Wong G.K."/>
            <person name="Wu C.I."/>
            <person name="Wu G."/>
            <person name="Yamamoto D."/>
            <person name="Yang H.P."/>
            <person name="Yang S.P."/>
            <person name="Yorke J.A."/>
            <person name="Yoshida K."/>
            <person name="Zdobnov E."/>
            <person name="Zhang P."/>
            <person name="Zhang Y."/>
            <person name="Zimin A.V."/>
            <person name="Baldwin J."/>
            <person name="Abdouelleil A."/>
            <person name="Abdulkadir J."/>
            <person name="Abebe A."/>
            <person name="Abera B."/>
            <person name="Abreu J."/>
            <person name="Acer S.C."/>
            <person name="Aftuck L."/>
            <person name="Alexander A."/>
            <person name="An P."/>
            <person name="Anderson E."/>
            <person name="Anderson S."/>
            <person name="Arachi H."/>
            <person name="Azer M."/>
            <person name="Bachantsang P."/>
            <person name="Barry A."/>
            <person name="Bayul T."/>
            <person name="Berlin A."/>
            <person name="Bessette D."/>
            <person name="Bloom T."/>
            <person name="Blye J."/>
            <person name="Boguslavskiy L."/>
            <person name="Bonnet C."/>
            <person name="Boukhgalter B."/>
            <person name="Bourzgui I."/>
            <person name="Brown A."/>
            <person name="Cahill P."/>
            <person name="Channer S."/>
            <person name="Cheshatsang Y."/>
            <person name="Chuda L."/>
            <person name="Citroen M."/>
            <person name="Collymore A."/>
            <person name="Cooke P."/>
            <person name="Costello M."/>
            <person name="D'Aco K."/>
            <person name="Daza R."/>
            <person name="De Haan G."/>
            <person name="DeGray S."/>
            <person name="DeMaso C."/>
            <person name="Dhargay N."/>
            <person name="Dooley K."/>
            <person name="Dooley E."/>
            <person name="Doricent M."/>
            <person name="Dorje P."/>
            <person name="Dorjee K."/>
            <person name="Dupes A."/>
            <person name="Elong R."/>
            <person name="Falk J."/>
            <person name="Farina A."/>
            <person name="Faro S."/>
            <person name="Ferguson D."/>
            <person name="Fisher S."/>
            <person name="Foley C.D."/>
            <person name="Franke A."/>
            <person name="Friedrich D."/>
            <person name="Gadbois L."/>
            <person name="Gearin G."/>
            <person name="Gearin C.R."/>
            <person name="Giannoukos G."/>
            <person name="Goode T."/>
            <person name="Graham J."/>
            <person name="Grandbois E."/>
            <person name="Grewal S."/>
            <person name="Gyaltsen K."/>
            <person name="Hafez N."/>
            <person name="Hagos B."/>
            <person name="Hall J."/>
            <person name="Henson C."/>
            <person name="Hollinger A."/>
            <person name="Honan T."/>
            <person name="Huard M.D."/>
            <person name="Hughes L."/>
            <person name="Hurhula B."/>
            <person name="Husby M.E."/>
            <person name="Kamat A."/>
            <person name="Kanga B."/>
            <person name="Kashin S."/>
            <person name="Khazanovich D."/>
            <person name="Kisner P."/>
            <person name="Lance K."/>
            <person name="Lara M."/>
            <person name="Lee W."/>
            <person name="Lennon N."/>
            <person name="Letendre F."/>
            <person name="LeVine R."/>
            <person name="Lipovsky A."/>
            <person name="Liu X."/>
            <person name="Liu J."/>
            <person name="Liu S."/>
            <person name="Lokyitsang T."/>
            <person name="Lokyitsang Y."/>
            <person name="Lubonja R."/>
            <person name="Lui A."/>
            <person name="MacDonald P."/>
            <person name="Magnisalis V."/>
            <person name="Maru K."/>
            <person name="Matthews C."/>
            <person name="McCusker W."/>
            <person name="McDonough S."/>
            <person name="Mehta T."/>
            <person name="Meldrim J."/>
            <person name="Meneus L."/>
            <person name="Mihai O."/>
            <person name="Mihalev A."/>
            <person name="Mihova T."/>
            <person name="Mittelman R."/>
            <person name="Mlenga V."/>
            <person name="Montmayeur A."/>
            <person name="Mulrain L."/>
            <person name="Navidi A."/>
            <person name="Naylor J."/>
            <person name="Negash T."/>
            <person name="Nguyen T."/>
            <person name="Nguyen N."/>
            <person name="Nicol R."/>
            <person name="Norbu C."/>
            <person name="Norbu N."/>
            <person name="Novod N."/>
            <person name="O'Neill B."/>
            <person name="Osman S."/>
            <person name="Markiewicz E."/>
            <person name="Oyono O.L."/>
            <person name="Patti C."/>
            <person name="Phunkhang P."/>
            <person name="Pierre F."/>
            <person name="Priest M."/>
            <person name="Raghuraman S."/>
            <person name="Rege F."/>
            <person name="Reyes R."/>
            <person name="Rise C."/>
            <person name="Rogov P."/>
            <person name="Ross K."/>
            <person name="Ryan E."/>
            <person name="Settipalli S."/>
            <person name="Shea T."/>
            <person name="Sherpa N."/>
            <person name="Shi L."/>
            <person name="Shih D."/>
            <person name="Sparrow T."/>
            <person name="Spaulding J."/>
            <person name="Stalker J."/>
            <person name="Stange-Thomann N."/>
            <person name="Stavropoulos S."/>
            <person name="Stone C."/>
            <person name="Strader C."/>
            <person name="Tesfaye S."/>
            <person name="Thomson T."/>
            <person name="Thoulutsang Y."/>
            <person name="Thoulutsang D."/>
            <person name="Topham K."/>
            <person name="Topping I."/>
            <person name="Tsamla T."/>
            <person name="Vassiliev H."/>
            <person name="Vo A."/>
            <person name="Wangchuk T."/>
            <person name="Wangdi T."/>
            <person name="Weiand M."/>
            <person name="Wilkinson J."/>
            <person name="Wilson A."/>
            <person name="Yadav S."/>
            <person name="Young G."/>
            <person name="Yu Q."/>
            <person name="Zembek L."/>
            <person name="Zhong D."/>
            <person name="Zimmer A."/>
            <person name="Zwirko Z."/>
            <person name="Jaffe D.B."/>
            <person name="Alvarez P."/>
            <person name="Brockman W."/>
            <person name="Butler J."/>
            <person name="Chin C."/>
            <person name="Gnerre S."/>
            <person name="Grabherr M."/>
            <person name="Kleber M."/>
            <person name="Mauceli E."/>
            <person name="MacCallum I."/>
        </authorList>
    </citation>
    <scope>NUCLEOTIDE SEQUENCE [LARGE SCALE GENOMIC DNA]</scope>
    <source>
        <strain evidence="3">Rob3c / Tucson 14021-0248.25</strain>
    </source>
</reference>
<gene>
    <name evidence="2" type="primary">Dsec\GM14802</name>
    <name evidence="2" type="ORF">Dsec_GM14802</name>
</gene>
<evidence type="ECO:0000256" key="1">
    <source>
        <dbReference type="SAM" id="MobiDB-lite"/>
    </source>
</evidence>
<feature type="region of interest" description="Disordered" evidence="1">
    <location>
        <begin position="95"/>
        <end position="122"/>
    </location>
</feature>
<evidence type="ECO:0000313" key="3">
    <source>
        <dbReference type="Proteomes" id="UP000001292"/>
    </source>
</evidence>